<feature type="transmembrane region" description="Helical" evidence="1">
    <location>
        <begin position="71"/>
        <end position="89"/>
    </location>
</feature>
<keyword evidence="1" id="KW-0813">Transport</keyword>
<evidence type="ECO:0000313" key="3">
    <source>
        <dbReference type="Proteomes" id="UP000539372"/>
    </source>
</evidence>
<comment type="function">
    <text evidence="1">Involved in the import of queuosine (Q) precursors, required for Q precursor salvage.</text>
</comment>
<proteinExistence type="inferred from homology"/>
<dbReference type="HAMAP" id="MF_02088">
    <property type="entry name" value="Q_prec_transport"/>
    <property type="match status" value="1"/>
</dbReference>
<protein>
    <recommendedName>
        <fullName evidence="1">Probable queuosine precursor transporter</fullName>
        <shortName evidence="1">Q precursor transporter</shortName>
    </recommendedName>
</protein>
<dbReference type="InterPro" id="IPR003744">
    <property type="entry name" value="YhhQ"/>
</dbReference>
<dbReference type="PANTHER" id="PTHR34300">
    <property type="entry name" value="QUEUOSINE PRECURSOR TRANSPORTER-RELATED"/>
    <property type="match status" value="1"/>
</dbReference>
<dbReference type="EMBL" id="JABBNT010000001">
    <property type="protein sequence ID" value="NMM43564.1"/>
    <property type="molecule type" value="Genomic_DNA"/>
</dbReference>
<dbReference type="GO" id="GO:0005886">
    <property type="term" value="C:plasma membrane"/>
    <property type="evidence" value="ECO:0007669"/>
    <property type="project" value="UniProtKB-SubCell"/>
</dbReference>
<feature type="transmembrane region" description="Helical" evidence="1">
    <location>
        <begin position="12"/>
        <end position="29"/>
    </location>
</feature>
<organism evidence="2 3">
    <name type="scientific">Pacificispira spongiicola</name>
    <dbReference type="NCBI Taxonomy" id="2729598"/>
    <lineage>
        <taxon>Bacteria</taxon>
        <taxon>Pseudomonadati</taxon>
        <taxon>Pseudomonadota</taxon>
        <taxon>Alphaproteobacteria</taxon>
        <taxon>Rhodospirillales</taxon>
        <taxon>Rhodospirillaceae</taxon>
        <taxon>Pacificispira</taxon>
    </lineage>
</organism>
<comment type="similarity">
    <text evidence="1">Belongs to the vitamin uptake transporter (VUT/ECF) (TC 2.A.88) family. Q precursor transporter subfamily.</text>
</comment>
<keyword evidence="1" id="KW-0997">Cell inner membrane</keyword>
<keyword evidence="1" id="KW-1133">Transmembrane helix</keyword>
<dbReference type="RefSeq" id="WP_169623833.1">
    <property type="nucleotide sequence ID" value="NZ_JABBNT010000001.1"/>
</dbReference>
<feature type="transmembrane region" description="Helical" evidence="1">
    <location>
        <begin position="95"/>
        <end position="114"/>
    </location>
</feature>
<comment type="caution">
    <text evidence="2">The sequence shown here is derived from an EMBL/GenBank/DDBJ whole genome shotgun (WGS) entry which is preliminary data.</text>
</comment>
<gene>
    <name evidence="2" type="ORF">HH303_03680</name>
</gene>
<evidence type="ECO:0000313" key="2">
    <source>
        <dbReference type="EMBL" id="NMM43564.1"/>
    </source>
</evidence>
<keyword evidence="1" id="KW-0472">Membrane</keyword>
<keyword evidence="1" id="KW-0812">Transmembrane</keyword>
<sequence>MSEGTFSLGRLVPAAFAMGIVILASNILVEYPVQAMIGSFNVADWVTYGALSYPVAFLVTDTTNRVFGAAAARKVVIFGFVLGVILSLILADMRIAAASGTAFLVAQLLDVFVFDKLRRQTWWKAPFLSSLAGSALDTVLFFSIAFAGTGLPWQSWAFGDFVIKLILAGLLLPVFRALMALIPSTPQNGAAAA</sequence>
<keyword evidence="3" id="KW-1185">Reference proteome</keyword>
<feature type="transmembrane region" description="Helical" evidence="1">
    <location>
        <begin position="153"/>
        <end position="175"/>
    </location>
</feature>
<dbReference type="Proteomes" id="UP000539372">
    <property type="component" value="Unassembled WGS sequence"/>
</dbReference>
<dbReference type="AlphaFoldDB" id="A0A7Y0DXR7"/>
<dbReference type="Pfam" id="PF02592">
    <property type="entry name" value="Vut_1"/>
    <property type="match status" value="2"/>
</dbReference>
<name>A0A7Y0DXR7_9PROT</name>
<dbReference type="PANTHER" id="PTHR34300:SF1">
    <property type="entry name" value="QUEUOSINE PRECURSOR TRANSPORTER"/>
    <property type="match status" value="1"/>
</dbReference>
<dbReference type="GO" id="GO:0022857">
    <property type="term" value="F:transmembrane transporter activity"/>
    <property type="evidence" value="ECO:0007669"/>
    <property type="project" value="UniProtKB-UniRule"/>
</dbReference>
<evidence type="ECO:0000256" key="1">
    <source>
        <dbReference type="HAMAP-Rule" id="MF_02088"/>
    </source>
</evidence>
<keyword evidence="1" id="KW-1003">Cell membrane</keyword>
<reference evidence="2 3" key="1">
    <citation type="submission" date="2020-04" db="EMBL/GenBank/DDBJ databases">
        <title>Rhodospirillaceae bacterium KN72 isolated from deep sea.</title>
        <authorList>
            <person name="Zhang D.-C."/>
        </authorList>
    </citation>
    <scope>NUCLEOTIDE SEQUENCE [LARGE SCALE GENOMIC DNA]</scope>
    <source>
        <strain evidence="2 3">KN72</strain>
    </source>
</reference>
<accession>A0A7Y0DXR7</accession>
<comment type="subcellular location">
    <subcellularLocation>
        <location evidence="1">Cell inner membrane</location>
        <topology evidence="1">Multi-pass membrane protein</topology>
    </subcellularLocation>
</comment>
<dbReference type="NCBIfam" id="TIGR00697">
    <property type="entry name" value="queuosine precursor transporter"/>
    <property type="match status" value="1"/>
</dbReference>
<feature type="transmembrane region" description="Helical" evidence="1">
    <location>
        <begin position="35"/>
        <end position="59"/>
    </location>
</feature>
<feature type="transmembrane region" description="Helical" evidence="1">
    <location>
        <begin position="126"/>
        <end position="147"/>
    </location>
</feature>